<dbReference type="EMBL" id="AMPZ03000001">
    <property type="protein sequence ID" value="KAH9595873.1"/>
    <property type="molecule type" value="Genomic_DNA"/>
</dbReference>
<dbReference type="OrthoDB" id="6274103at2759"/>
<dbReference type="GeneID" id="75578071"/>
<dbReference type="RefSeq" id="XP_051074684.1">
    <property type="nucleotide sequence ID" value="XM_051218540.1"/>
</dbReference>
<sequence>MKKYSYCSSMISSYSSNPTEISISHNFKIVTKTNNFCKANQLCSDHGKIINGISKLIGQNFMFAIEYFPNHSFWIKINQMNISQIKNSNLVNNWIDENSKLYLMHELESNFPSYKNESKYNGKYTAYYNHLDHKIQTTLLNRTDEIDVICETEKNTNHDQNHFIQLKQFRKCLNVNTEVLFSPNKDFDGCYSQNIMSSLQYCAYSCATDEYCTRFYYNNLTKDCIITQYIVSLIPTYANRTNGWDCYSLD</sequence>
<organism evidence="1 2">
    <name type="scientific">Schistosoma haematobium</name>
    <name type="common">Blood fluke</name>
    <dbReference type="NCBI Taxonomy" id="6185"/>
    <lineage>
        <taxon>Eukaryota</taxon>
        <taxon>Metazoa</taxon>
        <taxon>Spiralia</taxon>
        <taxon>Lophotrochozoa</taxon>
        <taxon>Platyhelminthes</taxon>
        <taxon>Trematoda</taxon>
        <taxon>Digenea</taxon>
        <taxon>Strigeidida</taxon>
        <taxon>Schistosomatoidea</taxon>
        <taxon>Schistosomatidae</taxon>
        <taxon>Schistosoma</taxon>
    </lineage>
</organism>
<reference evidence="1" key="3">
    <citation type="submission" date="2021-06" db="EMBL/GenBank/DDBJ databases">
        <title>Chromosome-level genome assembly for S. haematobium.</title>
        <authorList>
            <person name="Stroehlein A.J."/>
        </authorList>
    </citation>
    <scope>NUCLEOTIDE SEQUENCE</scope>
</reference>
<dbReference type="AlphaFoldDB" id="A0A922LY49"/>
<dbReference type="Proteomes" id="UP000471633">
    <property type="component" value="Unassembled WGS sequence"/>
</dbReference>
<evidence type="ECO:0008006" key="3">
    <source>
        <dbReference type="Google" id="ProtNLM"/>
    </source>
</evidence>
<keyword evidence="2" id="KW-1185">Reference proteome</keyword>
<reference evidence="1" key="1">
    <citation type="journal article" date="2012" name="Nat. Genet.">
        <title>Whole-genome sequence of Schistosoma haematobium.</title>
        <authorList>
            <person name="Young N.D."/>
            <person name="Jex A.R."/>
            <person name="Li B."/>
            <person name="Liu S."/>
            <person name="Yang L."/>
            <person name="Xiong Z."/>
            <person name="Li Y."/>
            <person name="Cantacessi C."/>
            <person name="Hall R.S."/>
            <person name="Xu X."/>
            <person name="Chen F."/>
            <person name="Wu X."/>
            <person name="Zerlotini A."/>
            <person name="Oliveira G."/>
            <person name="Hofmann A."/>
            <person name="Zhang G."/>
            <person name="Fang X."/>
            <person name="Kang Y."/>
            <person name="Campbell B.E."/>
            <person name="Loukas A."/>
            <person name="Ranganathan S."/>
            <person name="Rollinson D."/>
            <person name="Rinaldi G."/>
            <person name="Brindley P.J."/>
            <person name="Yang H."/>
            <person name="Wang J."/>
            <person name="Wang J."/>
            <person name="Gasser R.B."/>
        </authorList>
    </citation>
    <scope>NUCLEOTIDE SEQUENCE</scope>
</reference>
<protein>
    <recommendedName>
        <fullName evidence="3">Apple domain-containing protein</fullName>
    </recommendedName>
</protein>
<gene>
    <name evidence="1" type="ORF">MS3_00010180</name>
</gene>
<evidence type="ECO:0000313" key="2">
    <source>
        <dbReference type="Proteomes" id="UP000471633"/>
    </source>
</evidence>
<evidence type="ECO:0000313" key="1">
    <source>
        <dbReference type="EMBL" id="KAH9595873.1"/>
    </source>
</evidence>
<reference evidence="1" key="2">
    <citation type="journal article" date="2019" name="Gigascience">
        <title>High-quality Schistosoma haematobium genome achieved by single-molecule and long-range sequencing.</title>
        <authorList>
            <person name="Stroehlein A.J."/>
            <person name="Korhonen P.K."/>
            <person name="Chong T.M."/>
            <person name="Lim Y.L."/>
            <person name="Chan K.G."/>
            <person name="Webster B."/>
            <person name="Rollinson D."/>
            <person name="Brindley P.J."/>
            <person name="Gasser R.B."/>
            <person name="Young N.D."/>
        </authorList>
    </citation>
    <scope>NUCLEOTIDE SEQUENCE</scope>
</reference>
<reference evidence="1" key="4">
    <citation type="journal article" date="2022" name="PLoS Pathog.">
        <title>Chromosome-level genome of Schistosoma haematobium underpins genome-wide explorations of molecular variation.</title>
        <authorList>
            <person name="Stroehlein A.J."/>
            <person name="Korhonen P.K."/>
            <person name="Lee V.V."/>
            <person name="Ralph S.A."/>
            <person name="Mentink-Kane M."/>
            <person name="You H."/>
            <person name="McManus D.P."/>
            <person name="Tchuente L.T."/>
            <person name="Stothard J.R."/>
            <person name="Kaur P."/>
            <person name="Dudchenko O."/>
            <person name="Aiden E.L."/>
            <person name="Yang B."/>
            <person name="Yang H."/>
            <person name="Emery A.M."/>
            <person name="Webster B.L."/>
            <person name="Brindley P.J."/>
            <person name="Rollinson D."/>
            <person name="Chang B.C.H."/>
            <person name="Gasser R.B."/>
            <person name="Young N.D."/>
        </authorList>
    </citation>
    <scope>NUCLEOTIDE SEQUENCE</scope>
</reference>
<proteinExistence type="predicted"/>
<name>A0A922LY49_SCHHA</name>
<dbReference type="KEGG" id="shx:MS3_00010180"/>
<accession>A0A922LY49</accession>
<dbReference type="CTD" id="75578071"/>
<comment type="caution">
    <text evidence="1">The sequence shown here is derived from an EMBL/GenBank/DDBJ whole genome shotgun (WGS) entry which is preliminary data.</text>
</comment>